<evidence type="ECO:0000313" key="4">
    <source>
        <dbReference type="Proteomes" id="UP000617634"/>
    </source>
</evidence>
<feature type="signal peptide" evidence="2">
    <location>
        <begin position="1"/>
        <end position="20"/>
    </location>
</feature>
<evidence type="ECO:0000256" key="2">
    <source>
        <dbReference type="SAM" id="SignalP"/>
    </source>
</evidence>
<comment type="caution">
    <text evidence="3">The sequence shown here is derived from an EMBL/GenBank/DDBJ whole genome shotgun (WGS) entry which is preliminary data.</text>
</comment>
<feature type="chain" id="PRO_5037726702" description="DUF2884 family protein" evidence="2">
    <location>
        <begin position="21"/>
        <end position="361"/>
    </location>
</feature>
<gene>
    <name evidence="3" type="ORF">I5E68_17705</name>
</gene>
<organism evidence="3 4">
    <name type="scientific">Novosphingobium aureum</name>
    <dbReference type="NCBI Taxonomy" id="2792964"/>
    <lineage>
        <taxon>Bacteria</taxon>
        <taxon>Pseudomonadati</taxon>
        <taxon>Pseudomonadota</taxon>
        <taxon>Alphaproteobacteria</taxon>
        <taxon>Sphingomonadales</taxon>
        <taxon>Sphingomonadaceae</taxon>
        <taxon>Novosphingobium</taxon>
    </lineage>
</organism>
<reference evidence="3" key="1">
    <citation type="submission" date="2020-11" db="EMBL/GenBank/DDBJ databases">
        <title>Novosphingobium aureum sp. nov., a marine bacterium isolated from sediment of a salt flat.</title>
        <authorList>
            <person name="Yoo Y."/>
            <person name="Kim J.-J."/>
        </authorList>
    </citation>
    <scope>NUCLEOTIDE SEQUENCE</scope>
    <source>
        <strain evidence="3">YJ-S2-02</strain>
    </source>
</reference>
<feature type="region of interest" description="Disordered" evidence="1">
    <location>
        <begin position="302"/>
        <end position="361"/>
    </location>
</feature>
<feature type="compositionally biased region" description="Basic and acidic residues" evidence="1">
    <location>
        <begin position="335"/>
        <end position="348"/>
    </location>
</feature>
<evidence type="ECO:0008006" key="5">
    <source>
        <dbReference type="Google" id="ProtNLM"/>
    </source>
</evidence>
<accession>A0A931MM55</accession>
<dbReference type="PROSITE" id="PS51257">
    <property type="entry name" value="PROKAR_LIPOPROTEIN"/>
    <property type="match status" value="1"/>
</dbReference>
<keyword evidence="2" id="KW-0732">Signal</keyword>
<name>A0A931MM55_9SPHN</name>
<protein>
    <recommendedName>
        <fullName evidence="5">DUF2884 family protein</fullName>
    </recommendedName>
</protein>
<evidence type="ECO:0000313" key="3">
    <source>
        <dbReference type="EMBL" id="MBH0114787.1"/>
    </source>
</evidence>
<dbReference type="RefSeq" id="WP_197166620.1">
    <property type="nucleotide sequence ID" value="NZ_JADZGI010000004.1"/>
</dbReference>
<proteinExistence type="predicted"/>
<dbReference type="AlphaFoldDB" id="A0A931MM55"/>
<evidence type="ECO:0000256" key="1">
    <source>
        <dbReference type="SAM" id="MobiDB-lite"/>
    </source>
</evidence>
<keyword evidence="4" id="KW-1185">Reference proteome</keyword>
<dbReference type="EMBL" id="JADZGI010000004">
    <property type="protein sequence ID" value="MBH0114787.1"/>
    <property type="molecule type" value="Genomic_DNA"/>
</dbReference>
<sequence length="361" mass="38987">MRIFMQSSLRLCGLALLASALSGCGTVGRSARVNPAIAASIGNQDCLVEGLEGDDKLALDLDCFTFPKTVRSKNAPQEKKAPEKLAYTEALGSQTARNRLQAILLSRADMICTQEKGRIYGRRAAVSSILDFFAAGLSTSSSIVTGERAKSILAGLAGLSVATHSNIDANVYQNQIAPAITKVMDTERNRLMQSLLARRMDSVDTYTVDDMVRLVNEYHQACSFEKGVQLLLDAALNQEGMAAVVREMNLRQAETLLNMQIASETRRAGDPLLKDKAEASLLQLQDRLRTLQQERFQNLMQNPVSVNEPVTAPATPPIALPNRLDTEVTPSGTPEPDHASDEADHEDNGADDGPTPGPEPG</sequence>
<dbReference type="Proteomes" id="UP000617634">
    <property type="component" value="Unassembled WGS sequence"/>
</dbReference>